<dbReference type="RefSeq" id="WP_097000593.1">
    <property type="nucleotide sequence ID" value="NZ_OBEI01000006.1"/>
</dbReference>
<gene>
    <name evidence="1" type="ORF">SAMN06265182_1424</name>
</gene>
<evidence type="ECO:0000313" key="2">
    <source>
        <dbReference type="Proteomes" id="UP000219036"/>
    </source>
</evidence>
<accession>A0A285NHL5</accession>
<proteinExistence type="predicted"/>
<sequence>MEIKVERPEDVLPIMKEYDLPDGLPLYKALKGYTVLETVQPGKVGNVIFILAKKDENGKSSYKLLRYFKTFGDVGIDADFTPENIDEAVRVVFQTMAKHII</sequence>
<dbReference type="EMBL" id="OBEI01000006">
    <property type="protein sequence ID" value="SNZ08935.1"/>
    <property type="molecule type" value="Genomic_DNA"/>
</dbReference>
<dbReference type="OrthoDB" id="14961at2"/>
<protein>
    <submittedName>
        <fullName evidence="1">Uncharacterized protein</fullName>
    </submittedName>
</protein>
<keyword evidence="2" id="KW-1185">Reference proteome</keyword>
<dbReference type="Proteomes" id="UP000219036">
    <property type="component" value="Unassembled WGS sequence"/>
</dbReference>
<name>A0A285NHL5_9AQUI</name>
<evidence type="ECO:0000313" key="1">
    <source>
        <dbReference type="EMBL" id="SNZ08935.1"/>
    </source>
</evidence>
<dbReference type="AlphaFoldDB" id="A0A285NHL5"/>
<organism evidence="1 2">
    <name type="scientific">Persephonella hydrogeniphila</name>
    <dbReference type="NCBI Taxonomy" id="198703"/>
    <lineage>
        <taxon>Bacteria</taxon>
        <taxon>Pseudomonadati</taxon>
        <taxon>Aquificota</taxon>
        <taxon>Aquificia</taxon>
        <taxon>Aquificales</taxon>
        <taxon>Hydrogenothermaceae</taxon>
        <taxon>Persephonella</taxon>
    </lineage>
</organism>
<reference evidence="2" key="1">
    <citation type="submission" date="2017-09" db="EMBL/GenBank/DDBJ databases">
        <authorList>
            <person name="Varghese N."/>
            <person name="Submissions S."/>
        </authorList>
    </citation>
    <scope>NUCLEOTIDE SEQUENCE [LARGE SCALE GENOMIC DNA]</scope>
    <source>
        <strain evidence="2">DSM 15103</strain>
    </source>
</reference>